<proteinExistence type="predicted"/>
<feature type="region of interest" description="Disordered" evidence="5">
    <location>
        <begin position="33"/>
        <end position="62"/>
    </location>
</feature>
<evidence type="ECO:0000256" key="5">
    <source>
        <dbReference type="SAM" id="MobiDB-lite"/>
    </source>
</evidence>
<accession>M7ST94</accession>
<dbReference type="eggNOG" id="KOG4177">
    <property type="taxonomic scope" value="Eukaryota"/>
</dbReference>
<dbReference type="Proteomes" id="UP000012174">
    <property type="component" value="Unassembled WGS sequence"/>
</dbReference>
<dbReference type="InterPro" id="IPR045863">
    <property type="entry name" value="CorA_TM1_TM2"/>
</dbReference>
<dbReference type="GO" id="GO:0016020">
    <property type="term" value="C:membrane"/>
    <property type="evidence" value="ECO:0007669"/>
    <property type="project" value="UniProtKB-SubCell"/>
</dbReference>
<dbReference type="PANTHER" id="PTHR47685">
    <property type="entry name" value="MAGNESIUM TRANSPORT PROTEIN CORA"/>
    <property type="match status" value="1"/>
</dbReference>
<feature type="compositionally biased region" description="Basic and acidic residues" evidence="5">
    <location>
        <begin position="33"/>
        <end position="56"/>
    </location>
</feature>
<dbReference type="HOGENOM" id="CLU_823939_0_0_1"/>
<protein>
    <submittedName>
        <fullName evidence="7">Putative ankyrin repeat protein</fullName>
    </submittedName>
</protein>
<organism evidence="7 8">
    <name type="scientific">Eutypa lata (strain UCR-EL1)</name>
    <name type="common">Grapevine dieback disease fungus</name>
    <name type="synonym">Eutypa armeniacae</name>
    <dbReference type="NCBI Taxonomy" id="1287681"/>
    <lineage>
        <taxon>Eukaryota</taxon>
        <taxon>Fungi</taxon>
        <taxon>Dikarya</taxon>
        <taxon>Ascomycota</taxon>
        <taxon>Pezizomycotina</taxon>
        <taxon>Sordariomycetes</taxon>
        <taxon>Xylariomycetidae</taxon>
        <taxon>Xylariales</taxon>
        <taxon>Diatrypaceae</taxon>
        <taxon>Eutypa</taxon>
    </lineage>
</organism>
<dbReference type="SUPFAM" id="SSF144083">
    <property type="entry name" value="Magnesium transport protein CorA, transmembrane region"/>
    <property type="match status" value="1"/>
</dbReference>
<reference evidence="8" key="1">
    <citation type="journal article" date="2013" name="Genome Announc.">
        <title>Draft genome sequence of the grapevine dieback fungus Eutypa lata UCR-EL1.</title>
        <authorList>
            <person name="Blanco-Ulate B."/>
            <person name="Rolshausen P.E."/>
            <person name="Cantu D."/>
        </authorList>
    </citation>
    <scope>NUCLEOTIDE SEQUENCE [LARGE SCALE GENOMIC DNA]</scope>
    <source>
        <strain evidence="8">UCR-EL1</strain>
    </source>
</reference>
<feature type="region of interest" description="Disordered" evidence="5">
    <location>
        <begin position="275"/>
        <end position="300"/>
    </location>
</feature>
<dbReference type="AlphaFoldDB" id="M7ST94"/>
<name>M7ST94_EUTLA</name>
<evidence type="ECO:0000256" key="1">
    <source>
        <dbReference type="ARBA" id="ARBA00004141"/>
    </source>
</evidence>
<keyword evidence="3 6" id="KW-1133">Transmembrane helix</keyword>
<keyword evidence="2 6" id="KW-0812">Transmembrane</keyword>
<evidence type="ECO:0000313" key="7">
    <source>
        <dbReference type="EMBL" id="EMR67482.1"/>
    </source>
</evidence>
<feature type="transmembrane region" description="Helical" evidence="6">
    <location>
        <begin position="191"/>
        <end position="210"/>
    </location>
</feature>
<dbReference type="Gene3D" id="1.20.58.340">
    <property type="entry name" value="Magnesium transport protein CorA, transmembrane region"/>
    <property type="match status" value="1"/>
</dbReference>
<feature type="transmembrane region" description="Helical" evidence="6">
    <location>
        <begin position="230"/>
        <end position="249"/>
    </location>
</feature>
<keyword evidence="8" id="KW-1185">Reference proteome</keyword>
<evidence type="ECO:0000256" key="6">
    <source>
        <dbReference type="SAM" id="Phobius"/>
    </source>
</evidence>
<evidence type="ECO:0000256" key="2">
    <source>
        <dbReference type="ARBA" id="ARBA00022692"/>
    </source>
</evidence>
<comment type="subcellular location">
    <subcellularLocation>
        <location evidence="1">Membrane</location>
        <topology evidence="1">Multi-pass membrane protein</topology>
    </subcellularLocation>
</comment>
<dbReference type="KEGG" id="ela:UCREL1_5519"/>
<gene>
    <name evidence="7" type="ORF">UCREL1_5519</name>
</gene>
<evidence type="ECO:0000313" key="8">
    <source>
        <dbReference type="Proteomes" id="UP000012174"/>
    </source>
</evidence>
<dbReference type="InterPro" id="IPR050829">
    <property type="entry name" value="CorA_MIT"/>
</dbReference>
<dbReference type="EMBL" id="KB706422">
    <property type="protein sequence ID" value="EMR67482.1"/>
    <property type="molecule type" value="Genomic_DNA"/>
</dbReference>
<keyword evidence="4 6" id="KW-0472">Membrane</keyword>
<evidence type="ECO:0000256" key="4">
    <source>
        <dbReference type="ARBA" id="ARBA00023136"/>
    </source>
</evidence>
<dbReference type="PANTHER" id="PTHR47685:SF1">
    <property type="entry name" value="MAGNESIUM TRANSPORT PROTEIN CORA"/>
    <property type="match status" value="1"/>
</dbReference>
<evidence type="ECO:0000256" key="3">
    <source>
        <dbReference type="ARBA" id="ARBA00022989"/>
    </source>
</evidence>
<sequence length="337" mass="37630">MFGSSIGSIADEESQLFRNFDEACKKWIENKGDSQSLRRDKPGESRHNAAKDRSEFNENSSMNDQDKLQYELLNIARETSLLTEIEDIQDELRIIKVILDCQSSVLRNFEASLELEDVGGGRYPVTWAAVVKIYKCLEVNQKDIMRMDGQTASLYNGLMHLLDLKQKHCNALEARFAGEQAAVTAKQGQSILVITIVTIVFLPLSFIASFFSIDIDRWVNGLTVGYVSKYIFGIGLGISIPLIVMALTLSEIKRAVGVAILGAGRWLHGRRQCTDNNGSSRKFSQGEEPVATDHRRQSAMRPNELRRILSPFGNGRHAGEDLERDGVVVRGVNGHSR</sequence>
<dbReference type="OrthoDB" id="4770870at2759"/>